<dbReference type="eggNOG" id="COG0662">
    <property type="taxonomic scope" value="Bacteria"/>
</dbReference>
<dbReference type="RefSeq" id="WP_011496822.1">
    <property type="nucleotide sequence ID" value="NC_007954.1"/>
</dbReference>
<dbReference type="InterPro" id="IPR014710">
    <property type="entry name" value="RmlC-like_jellyroll"/>
</dbReference>
<evidence type="ECO:0000259" key="1">
    <source>
        <dbReference type="Pfam" id="PF07883"/>
    </source>
</evidence>
<organism evidence="2 3">
    <name type="scientific">Shewanella denitrificans (strain OS217 / ATCC BAA-1090 / DSM 15013)</name>
    <dbReference type="NCBI Taxonomy" id="318161"/>
    <lineage>
        <taxon>Bacteria</taxon>
        <taxon>Pseudomonadati</taxon>
        <taxon>Pseudomonadota</taxon>
        <taxon>Gammaproteobacteria</taxon>
        <taxon>Alteromonadales</taxon>
        <taxon>Shewanellaceae</taxon>
        <taxon>Shewanella</taxon>
    </lineage>
</organism>
<dbReference type="KEGG" id="sdn:Sden_2391"/>
<evidence type="ECO:0000313" key="2">
    <source>
        <dbReference type="EMBL" id="ABE55671.1"/>
    </source>
</evidence>
<evidence type="ECO:0000313" key="3">
    <source>
        <dbReference type="Proteomes" id="UP000001982"/>
    </source>
</evidence>
<dbReference type="InterPro" id="IPR013096">
    <property type="entry name" value="Cupin_2"/>
</dbReference>
<dbReference type="HOGENOM" id="CLU_158668_0_0_6"/>
<sequence length="133" mass="14773">MTKSAAISIEQEFTKINGFENRTPVSSTEAMKDAFIKLSDFDSSAIYLSHYSGFSEWERHPAGDELVQVIEGETTLVLLKGGIEHKNRLMPGELLVVPQGVWHRFESPKGLKVLTITPPPTEHCITKPTTTFG</sequence>
<dbReference type="Proteomes" id="UP000001982">
    <property type="component" value="Chromosome"/>
</dbReference>
<feature type="domain" description="Cupin type-2" evidence="1">
    <location>
        <begin position="55"/>
        <end position="116"/>
    </location>
</feature>
<dbReference type="SUPFAM" id="SSF51182">
    <property type="entry name" value="RmlC-like cupins"/>
    <property type="match status" value="1"/>
</dbReference>
<dbReference type="InterPro" id="IPR011051">
    <property type="entry name" value="RmlC_Cupin_sf"/>
</dbReference>
<dbReference type="EMBL" id="CP000302">
    <property type="protein sequence ID" value="ABE55671.1"/>
    <property type="molecule type" value="Genomic_DNA"/>
</dbReference>
<dbReference type="Gene3D" id="2.60.120.10">
    <property type="entry name" value="Jelly Rolls"/>
    <property type="match status" value="1"/>
</dbReference>
<name>Q12LK5_SHEDO</name>
<dbReference type="Pfam" id="PF07883">
    <property type="entry name" value="Cupin_2"/>
    <property type="match status" value="1"/>
</dbReference>
<keyword evidence="3" id="KW-1185">Reference proteome</keyword>
<proteinExistence type="predicted"/>
<accession>Q12LK5</accession>
<dbReference type="AlphaFoldDB" id="Q12LK5"/>
<gene>
    <name evidence="2" type="ordered locus">Sden_2391</name>
</gene>
<dbReference type="STRING" id="318161.Sden_2391"/>
<protein>
    <submittedName>
        <fullName evidence="2">Cupin 2, conserved barrel</fullName>
    </submittedName>
</protein>
<reference evidence="2 3" key="1">
    <citation type="submission" date="2006-03" db="EMBL/GenBank/DDBJ databases">
        <title>Complete sequence of Shewanella denitrificans OS217.</title>
        <authorList>
            <consortium name="US DOE Joint Genome Institute"/>
            <person name="Copeland A."/>
            <person name="Lucas S."/>
            <person name="Lapidus A."/>
            <person name="Barry K."/>
            <person name="Detter J.C."/>
            <person name="Glavina del Rio T."/>
            <person name="Hammon N."/>
            <person name="Israni S."/>
            <person name="Dalin E."/>
            <person name="Tice H."/>
            <person name="Pitluck S."/>
            <person name="Brettin T."/>
            <person name="Bruce D."/>
            <person name="Han C."/>
            <person name="Tapia R."/>
            <person name="Gilna P."/>
            <person name="Kiss H."/>
            <person name="Schmutz J."/>
            <person name="Larimer F."/>
            <person name="Land M."/>
            <person name="Hauser L."/>
            <person name="Kyrpides N."/>
            <person name="Lykidis A."/>
            <person name="Richardson P."/>
        </authorList>
    </citation>
    <scope>NUCLEOTIDE SEQUENCE [LARGE SCALE GENOMIC DNA]</scope>
    <source>
        <strain evidence="3">OS217 / ATCC BAA-1090 / DSM 15013</strain>
    </source>
</reference>